<dbReference type="GO" id="GO:0098797">
    <property type="term" value="C:plasma membrane protein complex"/>
    <property type="evidence" value="ECO:0007669"/>
    <property type="project" value="TreeGrafter"/>
</dbReference>
<evidence type="ECO:0000313" key="11">
    <source>
        <dbReference type="Proteomes" id="UP000198625"/>
    </source>
</evidence>
<feature type="transmembrane region" description="Helical" evidence="7">
    <location>
        <begin position="301"/>
        <end position="328"/>
    </location>
</feature>
<sequence length="385" mass="42006">MKLAFNIAARFLTSNKGQTILILTGIAIGVSVQIFIGSLIDGLQKSLIDKTIGSSSHITIVSEGNEKYFEDKDPLIEALNKDDRFSAVSKSLDSSAFLYKEEESYPILIRGVEFNKANSIYKFSDRLIKGRIPKGNFETIIGKDLAEEANMEVGDSVNILTPEGKNIDIEIVGVYDLKVASLNKSWVITTLNSARDIFEKKDNLSSIETQVKDVFNADVIADDLERVLEKEELKTLNWKAQNEELLSGLTGQSASSYMIQVFVLLAVLLGISSVLAISVVQKSKQIGILKAMGIKDKTASLIFLFQGLVLGIVGSILGTILGLTLTYVFANFVKNPDGTPLVPFYLDYTFIIISVLVAITSATIAALIPARKSSKLNPIEVIKNG</sequence>
<dbReference type="STRING" id="415015.SAMN05660462_02990"/>
<feature type="domain" description="ABC3 transporter permease C-terminal" evidence="8">
    <location>
        <begin position="259"/>
        <end position="378"/>
    </location>
</feature>
<dbReference type="Proteomes" id="UP000198625">
    <property type="component" value="Unassembled WGS sequence"/>
</dbReference>
<organism evidence="10 11">
    <name type="scientific">Proteiniborus ethanoligenes</name>
    <dbReference type="NCBI Taxonomy" id="415015"/>
    <lineage>
        <taxon>Bacteria</taxon>
        <taxon>Bacillati</taxon>
        <taxon>Bacillota</taxon>
        <taxon>Clostridia</taxon>
        <taxon>Eubacteriales</taxon>
        <taxon>Proteiniborus</taxon>
    </lineage>
</organism>
<feature type="transmembrane region" description="Helical" evidence="7">
    <location>
        <begin position="20"/>
        <end position="40"/>
    </location>
</feature>
<dbReference type="OrthoDB" id="9770036at2"/>
<dbReference type="PANTHER" id="PTHR30489">
    <property type="entry name" value="LIPOPROTEIN-RELEASING SYSTEM TRANSMEMBRANE PROTEIN LOLE"/>
    <property type="match status" value="1"/>
</dbReference>
<evidence type="ECO:0000259" key="8">
    <source>
        <dbReference type="Pfam" id="PF02687"/>
    </source>
</evidence>
<dbReference type="EMBL" id="FNQE01000051">
    <property type="protein sequence ID" value="SDZ39060.1"/>
    <property type="molecule type" value="Genomic_DNA"/>
</dbReference>
<evidence type="ECO:0000256" key="7">
    <source>
        <dbReference type="SAM" id="Phobius"/>
    </source>
</evidence>
<dbReference type="PANTHER" id="PTHR30489:SF0">
    <property type="entry name" value="LIPOPROTEIN-RELEASING SYSTEM TRANSMEMBRANE PROTEIN LOLE"/>
    <property type="match status" value="1"/>
</dbReference>
<keyword evidence="4 7" id="KW-0812">Transmembrane</keyword>
<accession>A0A1H3SMX3</accession>
<dbReference type="Pfam" id="PF12704">
    <property type="entry name" value="MacB_PCD"/>
    <property type="match status" value="1"/>
</dbReference>
<evidence type="ECO:0000256" key="6">
    <source>
        <dbReference type="ARBA" id="ARBA00023136"/>
    </source>
</evidence>
<dbReference type="AlphaFoldDB" id="A0A1H3SMX3"/>
<protein>
    <submittedName>
        <fullName evidence="10">Lipoprotein-releasing system permease protein</fullName>
    </submittedName>
</protein>
<dbReference type="InterPro" id="IPR003838">
    <property type="entry name" value="ABC3_permease_C"/>
</dbReference>
<keyword evidence="5 7" id="KW-1133">Transmembrane helix</keyword>
<evidence type="ECO:0000256" key="3">
    <source>
        <dbReference type="ARBA" id="ARBA00022475"/>
    </source>
</evidence>
<evidence type="ECO:0000256" key="5">
    <source>
        <dbReference type="ARBA" id="ARBA00022989"/>
    </source>
</evidence>
<keyword evidence="6 7" id="KW-0472">Membrane</keyword>
<comment type="similarity">
    <text evidence="2">Belongs to the ABC-4 integral membrane protein family. LolC/E subfamily.</text>
</comment>
<feature type="domain" description="MacB-like periplasmic core" evidence="9">
    <location>
        <begin position="19"/>
        <end position="226"/>
    </location>
</feature>
<feature type="transmembrane region" description="Helical" evidence="7">
    <location>
        <begin position="257"/>
        <end position="280"/>
    </location>
</feature>
<reference evidence="11" key="1">
    <citation type="submission" date="2016-10" db="EMBL/GenBank/DDBJ databases">
        <authorList>
            <person name="Varghese N."/>
            <person name="Submissions S."/>
        </authorList>
    </citation>
    <scope>NUCLEOTIDE SEQUENCE [LARGE SCALE GENOMIC DNA]</scope>
    <source>
        <strain evidence="11">DSM 21650</strain>
    </source>
</reference>
<name>A0A1H3SMX3_9FIRM</name>
<keyword evidence="10" id="KW-0449">Lipoprotein</keyword>
<gene>
    <name evidence="10" type="ORF">SAMN05660462_02990</name>
</gene>
<evidence type="ECO:0000256" key="1">
    <source>
        <dbReference type="ARBA" id="ARBA00004651"/>
    </source>
</evidence>
<dbReference type="Pfam" id="PF02687">
    <property type="entry name" value="FtsX"/>
    <property type="match status" value="1"/>
</dbReference>
<evidence type="ECO:0000313" key="10">
    <source>
        <dbReference type="EMBL" id="SDZ39060.1"/>
    </source>
</evidence>
<dbReference type="InterPro" id="IPR025857">
    <property type="entry name" value="MacB_PCD"/>
</dbReference>
<feature type="transmembrane region" description="Helical" evidence="7">
    <location>
        <begin position="348"/>
        <end position="368"/>
    </location>
</feature>
<proteinExistence type="inferred from homology"/>
<dbReference type="RefSeq" id="WP_091733060.1">
    <property type="nucleotide sequence ID" value="NZ_FNQE01000051.1"/>
</dbReference>
<evidence type="ECO:0000256" key="2">
    <source>
        <dbReference type="ARBA" id="ARBA00005236"/>
    </source>
</evidence>
<keyword evidence="11" id="KW-1185">Reference proteome</keyword>
<evidence type="ECO:0000259" key="9">
    <source>
        <dbReference type="Pfam" id="PF12704"/>
    </source>
</evidence>
<dbReference type="GO" id="GO:0044874">
    <property type="term" value="P:lipoprotein localization to outer membrane"/>
    <property type="evidence" value="ECO:0007669"/>
    <property type="project" value="TreeGrafter"/>
</dbReference>
<evidence type="ECO:0000256" key="4">
    <source>
        <dbReference type="ARBA" id="ARBA00022692"/>
    </source>
</evidence>
<comment type="subcellular location">
    <subcellularLocation>
        <location evidence="1">Cell membrane</location>
        <topology evidence="1">Multi-pass membrane protein</topology>
    </subcellularLocation>
</comment>
<keyword evidence="3" id="KW-1003">Cell membrane</keyword>
<dbReference type="InterPro" id="IPR051447">
    <property type="entry name" value="Lipoprotein-release_system"/>
</dbReference>